<comment type="subcellular location">
    <subcellularLocation>
        <location evidence="1 7">Cell membrane</location>
        <topology evidence="1 7">Multi-pass membrane protein</topology>
    </subcellularLocation>
</comment>
<dbReference type="AlphaFoldDB" id="A0A7L7KR59"/>
<evidence type="ECO:0000313" key="10">
    <source>
        <dbReference type="Proteomes" id="UP000514720"/>
    </source>
</evidence>
<dbReference type="InterPro" id="IPR000515">
    <property type="entry name" value="MetI-like"/>
</dbReference>
<accession>A0A7L7KR59</accession>
<evidence type="ECO:0000256" key="1">
    <source>
        <dbReference type="ARBA" id="ARBA00004651"/>
    </source>
</evidence>
<gene>
    <name evidence="9" type="ORF">G4Z02_04680</name>
</gene>
<dbReference type="EMBL" id="CP048914">
    <property type="protein sequence ID" value="QMS85065.1"/>
    <property type="molecule type" value="Genomic_DNA"/>
</dbReference>
<dbReference type="GO" id="GO:0055085">
    <property type="term" value="P:transmembrane transport"/>
    <property type="evidence" value="ECO:0007669"/>
    <property type="project" value="InterPro"/>
</dbReference>
<keyword evidence="10" id="KW-1185">Reference proteome</keyword>
<dbReference type="Pfam" id="PF00528">
    <property type="entry name" value="BPD_transp_1"/>
    <property type="match status" value="1"/>
</dbReference>
<sequence length="287" mass="31923">MSVGTNFNPRRFHKSQLKFYLFLGPFAVFMALPIVYIFSTAFKPIDELFAFPPRFFVRRPTIENFRDIFSFVEYGLPVARYFMNSVIVTLFVVGLSVLLSTMAGYVLSKKTFKGQKFIFEVNKIALMFVAVAVTIPRFLVISNIGIIDTMAAHVLPMIAIPVGLFLVKQFIDQVPDELIDAAKVDGAGDVYILSKIVFPLVRPAVATIAILSFQATWNNTVTSTIYVNDELKQTFAFYMSTLTNISNSVAAAGLGAAATLIMFVPNLVIFMFLQSKVMNTMAHSGLK</sequence>
<feature type="transmembrane region" description="Helical" evidence="7">
    <location>
        <begin position="153"/>
        <end position="171"/>
    </location>
</feature>
<dbReference type="GO" id="GO:0005886">
    <property type="term" value="C:plasma membrane"/>
    <property type="evidence" value="ECO:0007669"/>
    <property type="project" value="UniProtKB-SubCell"/>
</dbReference>
<dbReference type="SUPFAM" id="SSF161098">
    <property type="entry name" value="MetI-like"/>
    <property type="match status" value="1"/>
</dbReference>
<evidence type="ECO:0000259" key="8">
    <source>
        <dbReference type="PROSITE" id="PS50928"/>
    </source>
</evidence>
<proteinExistence type="inferred from homology"/>
<keyword evidence="4 7" id="KW-0812">Transmembrane</keyword>
<evidence type="ECO:0000256" key="3">
    <source>
        <dbReference type="ARBA" id="ARBA00022475"/>
    </source>
</evidence>
<name>A0A7L7KR59_9MOLU</name>
<dbReference type="Proteomes" id="UP000514720">
    <property type="component" value="Chromosome"/>
</dbReference>
<dbReference type="CDD" id="cd06261">
    <property type="entry name" value="TM_PBP2"/>
    <property type="match status" value="1"/>
</dbReference>
<dbReference type="RefSeq" id="WP_258876832.1">
    <property type="nucleotide sequence ID" value="NZ_CP048914.1"/>
</dbReference>
<comment type="similarity">
    <text evidence="7">Belongs to the binding-protein-dependent transport system permease family.</text>
</comment>
<keyword evidence="2 7" id="KW-0813">Transport</keyword>
<evidence type="ECO:0000313" key="9">
    <source>
        <dbReference type="EMBL" id="QMS85065.1"/>
    </source>
</evidence>
<keyword evidence="3" id="KW-1003">Cell membrane</keyword>
<feature type="domain" description="ABC transmembrane type-1" evidence="8">
    <location>
        <begin position="82"/>
        <end position="273"/>
    </location>
</feature>
<reference evidence="9 10" key="1">
    <citation type="submission" date="2020-02" db="EMBL/GenBank/DDBJ databases">
        <authorList>
            <person name="Zheng R.K."/>
            <person name="Sun C.M."/>
        </authorList>
    </citation>
    <scope>NUCLEOTIDE SEQUENCE [LARGE SCALE GENOMIC DNA]</scope>
    <source>
        <strain evidence="10">zrk13</strain>
    </source>
</reference>
<dbReference type="InterPro" id="IPR035906">
    <property type="entry name" value="MetI-like_sf"/>
</dbReference>
<keyword evidence="5 7" id="KW-1133">Transmembrane helix</keyword>
<evidence type="ECO:0000256" key="4">
    <source>
        <dbReference type="ARBA" id="ARBA00022692"/>
    </source>
</evidence>
<feature type="transmembrane region" description="Helical" evidence="7">
    <location>
        <begin position="124"/>
        <end position="147"/>
    </location>
</feature>
<organism evidence="9 10">
    <name type="scientific">Candidatus Xianfuyuplasma coldseepsis</name>
    <dbReference type="NCBI Taxonomy" id="2782163"/>
    <lineage>
        <taxon>Bacteria</taxon>
        <taxon>Bacillati</taxon>
        <taxon>Mycoplasmatota</taxon>
        <taxon>Mollicutes</taxon>
        <taxon>Candidatus Izemoplasmatales</taxon>
        <taxon>Candidatus Izemoplasmataceae</taxon>
        <taxon>Candidatus Xianfuyuplasma</taxon>
    </lineage>
</organism>
<evidence type="ECO:0000256" key="5">
    <source>
        <dbReference type="ARBA" id="ARBA00022989"/>
    </source>
</evidence>
<dbReference type="PROSITE" id="PS50928">
    <property type="entry name" value="ABC_TM1"/>
    <property type="match status" value="1"/>
</dbReference>
<evidence type="ECO:0000256" key="6">
    <source>
        <dbReference type="ARBA" id="ARBA00023136"/>
    </source>
</evidence>
<dbReference type="PANTHER" id="PTHR43744:SF1">
    <property type="entry name" value="BINDING-PROTEIN-DEPENDENT TRANSPORT SYSTEMS INNER MEMBRANE COMPONENT"/>
    <property type="match status" value="1"/>
</dbReference>
<protein>
    <submittedName>
        <fullName evidence="9">Carbohydrate ABC transporter permease</fullName>
    </submittedName>
</protein>
<feature type="transmembrane region" description="Helical" evidence="7">
    <location>
        <begin position="249"/>
        <end position="273"/>
    </location>
</feature>
<keyword evidence="6 7" id="KW-0472">Membrane</keyword>
<dbReference type="KEGG" id="xcl:G4Z02_04680"/>
<dbReference type="Gene3D" id="1.10.3720.10">
    <property type="entry name" value="MetI-like"/>
    <property type="match status" value="1"/>
</dbReference>
<feature type="transmembrane region" description="Helical" evidence="7">
    <location>
        <begin position="81"/>
        <end position="103"/>
    </location>
</feature>
<feature type="transmembrane region" description="Helical" evidence="7">
    <location>
        <begin position="20"/>
        <end position="39"/>
    </location>
</feature>
<evidence type="ECO:0000256" key="2">
    <source>
        <dbReference type="ARBA" id="ARBA00022448"/>
    </source>
</evidence>
<evidence type="ECO:0000256" key="7">
    <source>
        <dbReference type="RuleBase" id="RU363032"/>
    </source>
</evidence>
<dbReference type="PANTHER" id="PTHR43744">
    <property type="entry name" value="ABC TRANSPORTER PERMEASE PROTEIN MG189-RELATED-RELATED"/>
    <property type="match status" value="1"/>
</dbReference>